<keyword evidence="9" id="KW-0408">Iron</keyword>
<dbReference type="PANTHER" id="PTHR33693:SF1">
    <property type="entry name" value="TYPE-4 URACIL-DNA GLYCOSYLASE"/>
    <property type="match status" value="1"/>
</dbReference>
<dbReference type="InterPro" id="IPR051536">
    <property type="entry name" value="UDG_Type-4/5"/>
</dbReference>
<keyword evidence="15" id="KW-1185">Reference proteome</keyword>
<evidence type="ECO:0000256" key="10">
    <source>
        <dbReference type="ARBA" id="ARBA00023014"/>
    </source>
</evidence>
<dbReference type="InterPro" id="IPR005273">
    <property type="entry name" value="Ura-DNA_glyco_family4"/>
</dbReference>
<feature type="compositionally biased region" description="Low complexity" evidence="12">
    <location>
        <begin position="69"/>
        <end position="78"/>
    </location>
</feature>
<evidence type="ECO:0000256" key="6">
    <source>
        <dbReference type="ARBA" id="ARBA00022723"/>
    </source>
</evidence>
<name>A0A934RLU8_9BACT</name>
<dbReference type="GO" id="GO:0004844">
    <property type="term" value="F:uracil DNA N-glycosylase activity"/>
    <property type="evidence" value="ECO:0007669"/>
    <property type="project" value="UniProtKB-EC"/>
</dbReference>
<evidence type="ECO:0000259" key="13">
    <source>
        <dbReference type="SMART" id="SM00986"/>
    </source>
</evidence>
<comment type="caution">
    <text evidence="14">The sequence shown here is derived from an EMBL/GenBank/DDBJ whole genome shotgun (WGS) entry which is preliminary data.</text>
</comment>
<dbReference type="EC" id="3.2.2.27" evidence="3"/>
<evidence type="ECO:0000256" key="2">
    <source>
        <dbReference type="ARBA" id="ARBA00006521"/>
    </source>
</evidence>
<dbReference type="GO" id="GO:0046872">
    <property type="term" value="F:metal ion binding"/>
    <property type="evidence" value="ECO:0007669"/>
    <property type="project" value="UniProtKB-KW"/>
</dbReference>
<dbReference type="NCBIfam" id="TIGR00758">
    <property type="entry name" value="UDG_fam4"/>
    <property type="match status" value="1"/>
</dbReference>
<evidence type="ECO:0000256" key="5">
    <source>
        <dbReference type="ARBA" id="ARBA00022485"/>
    </source>
</evidence>
<sequence>MLLPYLRQLLAQGETHLAVTPEARAVLRKLYKQELTLGPDGPSERKAPDLAKQAPSSEELPRLDRPAKKATPSPSPAAGNEPAPRPVPQGSSPAEKLASLQSLAAHWPPFRELGSFRKHLVFGSGKVTADLMLVGDAPGHHDEQKGHPFAGPAGEKLDAILKAMKLSREDVYLTNLCKYRPAMPGQTTNNRPPRREEVHLSLPFLAAEIAIVQPKAIVALGAASAQGLLNRTDSFDDLRGSWHQVEGVPTRVTHHPSFLLLNDADALQEKRKIWEELLVVMEKLSLPISEKQRGYFLPKQ</sequence>
<dbReference type="GO" id="GO:0051539">
    <property type="term" value="F:4 iron, 4 sulfur cluster binding"/>
    <property type="evidence" value="ECO:0007669"/>
    <property type="project" value="UniProtKB-KW"/>
</dbReference>
<protein>
    <recommendedName>
        <fullName evidence="4">Type-4 uracil-DNA glycosylase</fullName>
        <ecNumber evidence="3">3.2.2.27</ecNumber>
    </recommendedName>
</protein>
<dbReference type="InterPro" id="IPR005122">
    <property type="entry name" value="Uracil-DNA_glycosylase-like"/>
</dbReference>
<reference evidence="14" key="1">
    <citation type="submission" date="2021-01" db="EMBL/GenBank/DDBJ databases">
        <title>Modified the classification status of verrucomicrobia.</title>
        <authorList>
            <person name="Feng X."/>
        </authorList>
    </citation>
    <scope>NUCLEOTIDE SEQUENCE</scope>
    <source>
        <strain evidence="14">KCTC 12986</strain>
    </source>
</reference>
<dbReference type="CDD" id="cd10030">
    <property type="entry name" value="UDG-F4_TTUDGA_SPO1dp_like"/>
    <property type="match status" value="1"/>
</dbReference>
<evidence type="ECO:0000256" key="12">
    <source>
        <dbReference type="SAM" id="MobiDB-lite"/>
    </source>
</evidence>
<evidence type="ECO:0000256" key="1">
    <source>
        <dbReference type="ARBA" id="ARBA00001400"/>
    </source>
</evidence>
<dbReference type="SUPFAM" id="SSF52141">
    <property type="entry name" value="Uracil-DNA glycosylase-like"/>
    <property type="match status" value="1"/>
</dbReference>
<dbReference type="EMBL" id="JAENIO010000006">
    <property type="protein sequence ID" value="MBK1833155.1"/>
    <property type="molecule type" value="Genomic_DNA"/>
</dbReference>
<proteinExistence type="inferred from homology"/>
<organism evidence="14 15">
    <name type="scientific">Roseibacillus ishigakijimensis</name>
    <dbReference type="NCBI Taxonomy" id="454146"/>
    <lineage>
        <taxon>Bacteria</taxon>
        <taxon>Pseudomonadati</taxon>
        <taxon>Verrucomicrobiota</taxon>
        <taxon>Verrucomicrobiia</taxon>
        <taxon>Verrucomicrobiales</taxon>
        <taxon>Verrucomicrobiaceae</taxon>
        <taxon>Roseibacillus</taxon>
    </lineage>
</organism>
<keyword evidence="6" id="KW-0479">Metal-binding</keyword>
<feature type="region of interest" description="Disordered" evidence="12">
    <location>
        <begin position="35"/>
        <end position="97"/>
    </location>
</feature>
<evidence type="ECO:0000256" key="3">
    <source>
        <dbReference type="ARBA" id="ARBA00012030"/>
    </source>
</evidence>
<keyword evidence="5" id="KW-0004">4Fe-4S</keyword>
<gene>
    <name evidence="14" type="ORF">JIN78_03695</name>
</gene>
<dbReference type="GO" id="GO:0006281">
    <property type="term" value="P:DNA repair"/>
    <property type="evidence" value="ECO:0007669"/>
    <property type="project" value="UniProtKB-KW"/>
</dbReference>
<keyword evidence="10" id="KW-0411">Iron-sulfur</keyword>
<dbReference type="SMART" id="SM00986">
    <property type="entry name" value="UDG"/>
    <property type="match status" value="1"/>
</dbReference>
<comment type="similarity">
    <text evidence="2">Belongs to the uracil-DNA glycosylase (UDG) superfamily. Type 4 (UDGa) family.</text>
</comment>
<accession>A0A934RLU8</accession>
<keyword evidence="8" id="KW-0378">Hydrolase</keyword>
<evidence type="ECO:0000313" key="14">
    <source>
        <dbReference type="EMBL" id="MBK1833155.1"/>
    </source>
</evidence>
<dbReference type="InterPro" id="IPR036895">
    <property type="entry name" value="Uracil-DNA_glycosylase-like_sf"/>
</dbReference>
<evidence type="ECO:0000256" key="11">
    <source>
        <dbReference type="ARBA" id="ARBA00023204"/>
    </source>
</evidence>
<evidence type="ECO:0000313" key="15">
    <source>
        <dbReference type="Proteomes" id="UP000604083"/>
    </source>
</evidence>
<evidence type="ECO:0000256" key="9">
    <source>
        <dbReference type="ARBA" id="ARBA00023004"/>
    </source>
</evidence>
<keyword evidence="11" id="KW-0234">DNA repair</keyword>
<evidence type="ECO:0000256" key="7">
    <source>
        <dbReference type="ARBA" id="ARBA00022763"/>
    </source>
</evidence>
<dbReference type="Gene3D" id="3.40.470.10">
    <property type="entry name" value="Uracil-DNA glycosylase-like domain"/>
    <property type="match status" value="1"/>
</dbReference>
<evidence type="ECO:0000256" key="4">
    <source>
        <dbReference type="ARBA" id="ARBA00019403"/>
    </source>
</evidence>
<dbReference type="RefSeq" id="WP_200390589.1">
    <property type="nucleotide sequence ID" value="NZ_JAENIO010000006.1"/>
</dbReference>
<evidence type="ECO:0000256" key="8">
    <source>
        <dbReference type="ARBA" id="ARBA00022801"/>
    </source>
</evidence>
<comment type="catalytic activity">
    <reaction evidence="1">
        <text>Hydrolyzes single-stranded DNA or mismatched double-stranded DNA and polynucleotides, releasing free uracil.</text>
        <dbReference type="EC" id="3.2.2.27"/>
    </reaction>
</comment>
<dbReference type="SMART" id="SM00987">
    <property type="entry name" value="UreE_C"/>
    <property type="match status" value="1"/>
</dbReference>
<dbReference type="PANTHER" id="PTHR33693">
    <property type="entry name" value="TYPE-5 URACIL-DNA GLYCOSYLASE"/>
    <property type="match status" value="1"/>
</dbReference>
<dbReference type="Pfam" id="PF03167">
    <property type="entry name" value="UDG"/>
    <property type="match status" value="1"/>
</dbReference>
<dbReference type="AlphaFoldDB" id="A0A934RLU8"/>
<dbReference type="Proteomes" id="UP000604083">
    <property type="component" value="Unassembled WGS sequence"/>
</dbReference>
<keyword evidence="7" id="KW-0227">DNA damage</keyword>
<feature type="domain" description="Uracil-DNA glycosylase-like" evidence="13">
    <location>
        <begin position="122"/>
        <end position="278"/>
    </location>
</feature>